<reference evidence="1" key="1">
    <citation type="journal article" date="2015" name="Nature">
        <title>Complex archaea that bridge the gap between prokaryotes and eukaryotes.</title>
        <authorList>
            <person name="Spang A."/>
            <person name="Saw J.H."/>
            <person name="Jorgensen S.L."/>
            <person name="Zaremba-Niedzwiedzka K."/>
            <person name="Martijn J."/>
            <person name="Lind A.E."/>
            <person name="van Eijk R."/>
            <person name="Schleper C."/>
            <person name="Guy L."/>
            <person name="Ettema T.J."/>
        </authorList>
    </citation>
    <scope>NUCLEOTIDE SEQUENCE</scope>
</reference>
<comment type="caution">
    <text evidence="1">The sequence shown here is derived from an EMBL/GenBank/DDBJ whole genome shotgun (WGS) entry which is preliminary data.</text>
</comment>
<sequence length="240" mass="26511">YGGWPKDKNTVFRIIGGKDLVIDGRGSTLMIHGLHQPFYLENCRNVTIRNLKIDWKQPPAMTGKVVAREGRHIDVEILDDVPVAGGEPFFALQTYDPKTWLPTASETFAGVQSTELLRPKVLRLNMTNDGRGNIHAPVGWLLAMRHILVGCEPFEVRECDGVRLEDVDLYSGPGMGITGVGTKDISLHRVRIIRKPGSKRIVSTTGDATHFINCSGTIELKDGKTSIEVKWGTIPNDGSR</sequence>
<evidence type="ECO:0000313" key="1">
    <source>
        <dbReference type="EMBL" id="KKL13191.1"/>
    </source>
</evidence>
<dbReference type="AlphaFoldDB" id="A0A0F9D602"/>
<organism evidence="1">
    <name type="scientific">marine sediment metagenome</name>
    <dbReference type="NCBI Taxonomy" id="412755"/>
    <lineage>
        <taxon>unclassified sequences</taxon>
        <taxon>metagenomes</taxon>
        <taxon>ecological metagenomes</taxon>
    </lineage>
</organism>
<dbReference type="InterPro" id="IPR011050">
    <property type="entry name" value="Pectin_lyase_fold/virulence"/>
</dbReference>
<name>A0A0F9D602_9ZZZZ</name>
<accession>A0A0F9D602</accession>
<feature type="non-terminal residue" evidence="1">
    <location>
        <position position="1"/>
    </location>
</feature>
<dbReference type="EMBL" id="LAZR01040959">
    <property type="protein sequence ID" value="KKL13191.1"/>
    <property type="molecule type" value="Genomic_DNA"/>
</dbReference>
<dbReference type="SUPFAM" id="SSF51126">
    <property type="entry name" value="Pectin lyase-like"/>
    <property type="match status" value="1"/>
</dbReference>
<gene>
    <name evidence="1" type="ORF">LCGC14_2528240</name>
</gene>
<protein>
    <submittedName>
        <fullName evidence="1">Uncharacterized protein</fullName>
    </submittedName>
</protein>
<proteinExistence type="predicted"/>